<evidence type="ECO:0000256" key="7">
    <source>
        <dbReference type="ARBA" id="ARBA00023237"/>
    </source>
</evidence>
<evidence type="ECO:0000256" key="8">
    <source>
        <dbReference type="PROSITE-ProRule" id="PRU01360"/>
    </source>
</evidence>
<dbReference type="SUPFAM" id="SSF49464">
    <property type="entry name" value="Carboxypeptidase regulatory domain-like"/>
    <property type="match status" value="1"/>
</dbReference>
<evidence type="ECO:0000256" key="3">
    <source>
        <dbReference type="ARBA" id="ARBA00022452"/>
    </source>
</evidence>
<keyword evidence="14" id="KW-1185">Reference proteome</keyword>
<dbReference type="InterPro" id="IPR037066">
    <property type="entry name" value="Plug_dom_sf"/>
</dbReference>
<comment type="caution">
    <text evidence="13">The sequence shown here is derived from an EMBL/GenBank/DDBJ whole genome shotgun (WGS) entry which is preliminary data.</text>
</comment>
<feature type="domain" description="TonB-dependent receptor-like beta-barrel" evidence="11">
    <location>
        <begin position="328"/>
        <end position="761"/>
    </location>
</feature>
<dbReference type="InterPro" id="IPR036942">
    <property type="entry name" value="Beta-barrel_TonB_sf"/>
</dbReference>
<evidence type="ECO:0000256" key="5">
    <source>
        <dbReference type="ARBA" id="ARBA00023077"/>
    </source>
</evidence>
<dbReference type="InterPro" id="IPR008969">
    <property type="entry name" value="CarboxyPept-like_regulatory"/>
</dbReference>
<dbReference type="Proteomes" id="UP001501175">
    <property type="component" value="Unassembled WGS sequence"/>
</dbReference>
<gene>
    <name evidence="13" type="ORF">GCM10023189_42370</name>
</gene>
<keyword evidence="6 8" id="KW-0472">Membrane</keyword>
<dbReference type="PROSITE" id="PS52016">
    <property type="entry name" value="TONB_DEPENDENT_REC_3"/>
    <property type="match status" value="1"/>
</dbReference>
<keyword evidence="13" id="KW-0675">Receptor</keyword>
<dbReference type="PANTHER" id="PTHR30069:SF40">
    <property type="entry name" value="TONB-DEPENDENT RECEPTOR NMB0964-RELATED"/>
    <property type="match status" value="1"/>
</dbReference>
<dbReference type="Gene3D" id="2.60.40.1120">
    <property type="entry name" value="Carboxypeptidase-like, regulatory domain"/>
    <property type="match status" value="1"/>
</dbReference>
<dbReference type="InterPro" id="IPR000531">
    <property type="entry name" value="Beta-barrel_TonB"/>
</dbReference>
<name>A0ABP8NCZ8_9BACT</name>
<organism evidence="13 14">
    <name type="scientific">Nibrella saemangeumensis</name>
    <dbReference type="NCBI Taxonomy" id="1084526"/>
    <lineage>
        <taxon>Bacteria</taxon>
        <taxon>Pseudomonadati</taxon>
        <taxon>Bacteroidota</taxon>
        <taxon>Cytophagia</taxon>
        <taxon>Cytophagales</taxon>
        <taxon>Spirosomataceae</taxon>
        <taxon>Nibrella</taxon>
    </lineage>
</organism>
<dbReference type="EMBL" id="BAABHD010000075">
    <property type="protein sequence ID" value="GAA4463854.1"/>
    <property type="molecule type" value="Genomic_DNA"/>
</dbReference>
<dbReference type="InterPro" id="IPR012910">
    <property type="entry name" value="Plug_dom"/>
</dbReference>
<keyword evidence="2 8" id="KW-0813">Transport</keyword>
<keyword evidence="10" id="KW-1133">Transmembrane helix</keyword>
<dbReference type="Pfam" id="PF00593">
    <property type="entry name" value="TonB_dep_Rec_b-barrel"/>
    <property type="match status" value="1"/>
</dbReference>
<evidence type="ECO:0000256" key="6">
    <source>
        <dbReference type="ARBA" id="ARBA00023136"/>
    </source>
</evidence>
<evidence type="ECO:0000256" key="9">
    <source>
        <dbReference type="RuleBase" id="RU003357"/>
    </source>
</evidence>
<accession>A0ABP8NCZ8</accession>
<feature type="transmembrane region" description="Helical" evidence="10">
    <location>
        <begin position="21"/>
        <end position="39"/>
    </location>
</feature>
<evidence type="ECO:0000256" key="1">
    <source>
        <dbReference type="ARBA" id="ARBA00004571"/>
    </source>
</evidence>
<dbReference type="InterPro" id="IPR039426">
    <property type="entry name" value="TonB-dep_rcpt-like"/>
</dbReference>
<keyword evidence="7 8" id="KW-0998">Cell outer membrane</keyword>
<proteinExistence type="inferred from homology"/>
<dbReference type="Gene3D" id="2.170.130.10">
    <property type="entry name" value="TonB-dependent receptor, plug domain"/>
    <property type="match status" value="1"/>
</dbReference>
<dbReference type="SUPFAM" id="SSF56935">
    <property type="entry name" value="Porins"/>
    <property type="match status" value="1"/>
</dbReference>
<keyword evidence="4 8" id="KW-0812">Transmembrane</keyword>
<sequence>MLRISSNFVLTIDNYPVYMSLFRIFVWLFGVWTVFPTWAQSTCHCFVKGVVLDKDSRQPIPGATVLIKETGQGTVTDINGAYRLDQLCQGQYTLLSRIVGYKEVQQSIKLDHPDTAEQQDLLLPEEVIHLNNVNVTAQRTDALNSQTIASLEGRNLEQTRGQSLGDALRAISGVTTLQTGANITKPVIHGMHSNRVLILNNGIRQEGQQWGSEHAPEIDPFVANRVTVIKGASGVRYGSDAIGGVVLVEPAPLPTQPGLHGSLNMVGFTNGRQGVASLQTEGAFGKASAFGWRLQGTLKRGGNLQTPAYYLDNTGLAEQNFSASVGYRTGSWRNELFYSRFNSRIGIFSGSHIGSLTDLQQVLETRQPLVKTSFSYKIGRPYQQIQHDLLKWKTTLKPSAGGEWTFTLARQFDDRREYDLHRPRNDSLAGLNRPELRFRLTTYTGDLAYTHRPFGKLSGAAGISGLYQFNIMNGRPLIPNFRLYNTGLFWIEKLRIGKWEWEAGLRYDLRHMQAFWYVNGVLDQPVFIFNSGSGTLGTTYSVQEKWQLRFNAGTAWRAPNVSELFSEGVHHGAAAYEQGDITLRPEMAYNYSLSSDYQGQRVQAEVNIFYNSIRNYIYLKPQETPILTIRGAFPYFRYTQTDALYTGFDATVNVKLLAGLNWTTKPSYLYVQDVRQNQSIVMIPPNRWENALRYELAKAGGFRDAYLSMGNLSVARQNRVPANSDFMPPPPGYSLWNLSAGGMLPLSEHQQLELGVTVTNLFDVTYRDYLNRFRYFADELGRNLSVRVKWQF</sequence>
<comment type="subcellular location">
    <subcellularLocation>
        <location evidence="1 8">Cell outer membrane</location>
        <topology evidence="1 8">Multi-pass membrane protein</topology>
    </subcellularLocation>
</comment>
<dbReference type="Pfam" id="PF07715">
    <property type="entry name" value="Plug"/>
    <property type="match status" value="1"/>
</dbReference>
<evidence type="ECO:0000256" key="10">
    <source>
        <dbReference type="SAM" id="Phobius"/>
    </source>
</evidence>
<dbReference type="PANTHER" id="PTHR30069">
    <property type="entry name" value="TONB-DEPENDENT OUTER MEMBRANE RECEPTOR"/>
    <property type="match status" value="1"/>
</dbReference>
<dbReference type="Gene3D" id="2.40.170.20">
    <property type="entry name" value="TonB-dependent receptor, beta-barrel domain"/>
    <property type="match status" value="1"/>
</dbReference>
<dbReference type="Pfam" id="PF13715">
    <property type="entry name" value="CarbopepD_reg_2"/>
    <property type="match status" value="1"/>
</dbReference>
<reference evidence="14" key="1">
    <citation type="journal article" date="2019" name="Int. J. Syst. Evol. Microbiol.">
        <title>The Global Catalogue of Microorganisms (GCM) 10K type strain sequencing project: providing services to taxonomists for standard genome sequencing and annotation.</title>
        <authorList>
            <consortium name="The Broad Institute Genomics Platform"/>
            <consortium name="The Broad Institute Genome Sequencing Center for Infectious Disease"/>
            <person name="Wu L."/>
            <person name="Ma J."/>
        </authorList>
    </citation>
    <scope>NUCLEOTIDE SEQUENCE [LARGE SCALE GENOMIC DNA]</scope>
    <source>
        <strain evidence="14">JCM 17927</strain>
    </source>
</reference>
<evidence type="ECO:0000256" key="4">
    <source>
        <dbReference type="ARBA" id="ARBA00022692"/>
    </source>
</evidence>
<feature type="domain" description="TonB-dependent receptor plug" evidence="12">
    <location>
        <begin position="145"/>
        <end position="245"/>
    </location>
</feature>
<keyword evidence="3 8" id="KW-1134">Transmembrane beta strand</keyword>
<evidence type="ECO:0000259" key="12">
    <source>
        <dbReference type="Pfam" id="PF07715"/>
    </source>
</evidence>
<evidence type="ECO:0000256" key="2">
    <source>
        <dbReference type="ARBA" id="ARBA00022448"/>
    </source>
</evidence>
<keyword evidence="5 9" id="KW-0798">TonB box</keyword>
<evidence type="ECO:0000313" key="13">
    <source>
        <dbReference type="EMBL" id="GAA4463854.1"/>
    </source>
</evidence>
<comment type="similarity">
    <text evidence="8 9">Belongs to the TonB-dependent receptor family.</text>
</comment>
<evidence type="ECO:0000313" key="14">
    <source>
        <dbReference type="Proteomes" id="UP001501175"/>
    </source>
</evidence>
<evidence type="ECO:0000259" key="11">
    <source>
        <dbReference type="Pfam" id="PF00593"/>
    </source>
</evidence>
<protein>
    <submittedName>
        <fullName evidence="13">TonB-dependent receptor</fullName>
    </submittedName>
</protein>